<evidence type="ECO:0000256" key="5">
    <source>
        <dbReference type="SAM" id="Phobius"/>
    </source>
</evidence>
<feature type="transmembrane region" description="Helical" evidence="5">
    <location>
        <begin position="85"/>
        <end position="109"/>
    </location>
</feature>
<dbReference type="EMBL" id="SDOX01000121">
    <property type="protein sequence ID" value="TFJ82112.1"/>
    <property type="molecule type" value="Genomic_DNA"/>
</dbReference>
<reference evidence="7 8" key="1">
    <citation type="submission" date="2019-01" db="EMBL/GenBank/DDBJ databases">
        <title>Nuclear Genome Assembly of the Microalgal Biofuel strain Nannochloropsis salina CCMP1776.</title>
        <authorList>
            <person name="Hovde B."/>
        </authorList>
    </citation>
    <scope>NUCLEOTIDE SEQUENCE [LARGE SCALE GENOMIC DNA]</scope>
    <source>
        <strain evidence="7 8">CCMP1776</strain>
    </source>
</reference>
<accession>A0A4D9CSC1</accession>
<feature type="transmembrane region" description="Helical" evidence="5">
    <location>
        <begin position="44"/>
        <end position="65"/>
    </location>
</feature>
<dbReference type="PANTHER" id="PTHR43394:SF1">
    <property type="entry name" value="ATP-BINDING CASSETTE SUB-FAMILY B MEMBER 10, MITOCHONDRIAL"/>
    <property type="match status" value="1"/>
</dbReference>
<dbReference type="AlphaFoldDB" id="A0A4D9CSC1"/>
<dbReference type="Proteomes" id="UP000355283">
    <property type="component" value="Unassembled WGS sequence"/>
</dbReference>
<dbReference type="GO" id="GO:0005524">
    <property type="term" value="F:ATP binding"/>
    <property type="evidence" value="ECO:0007669"/>
    <property type="project" value="InterPro"/>
</dbReference>
<evidence type="ECO:0000256" key="2">
    <source>
        <dbReference type="ARBA" id="ARBA00022692"/>
    </source>
</evidence>
<gene>
    <name evidence="7" type="ORF">NSK_006777</name>
</gene>
<dbReference type="Pfam" id="PF00664">
    <property type="entry name" value="ABC_membrane"/>
    <property type="match status" value="1"/>
</dbReference>
<dbReference type="InterPro" id="IPR003439">
    <property type="entry name" value="ABC_transporter-like_ATP-bd"/>
</dbReference>
<dbReference type="Pfam" id="PF00005">
    <property type="entry name" value="ABC_tran"/>
    <property type="match status" value="1"/>
</dbReference>
<sequence length="320" mass="34431">MFWSRLSATISKNFYPSNLCSTCIHQAFQLGPSDSPTRLRKRDLAIGGVFSVLATVAAVSVPLGYGGVVNVLLLPTETPLLERKMAFAKALRLLACIYSAEPFLTWVYIRHMTGLFSKGVLNLKNAVFTRLLEQDVAFFDRAGPGEITSYLSQDISGLKDILYGNLQRDRGLRALLEAVVGTILLFKLQPRLGLVFSLVIPTVATITVSIPSAGVSLTLRPGTLTAVVGPSGAGKTTMAQILSRFYAPQAGEILLDGRPLQAFPPSLLSQEIALVGQVPNLFSGSIAYNIAYGQSARRTEEEIAGDPTLMVGVHGLAIFF</sequence>
<dbReference type="GO" id="GO:0005743">
    <property type="term" value="C:mitochondrial inner membrane"/>
    <property type="evidence" value="ECO:0007669"/>
    <property type="project" value="TreeGrafter"/>
</dbReference>
<dbReference type="PANTHER" id="PTHR43394">
    <property type="entry name" value="ATP-DEPENDENT PERMEASE MDL1, MITOCHONDRIAL"/>
    <property type="match status" value="1"/>
</dbReference>
<proteinExistence type="predicted"/>
<dbReference type="InterPro" id="IPR011527">
    <property type="entry name" value="ABC1_TM_dom"/>
</dbReference>
<dbReference type="SUPFAM" id="SSF90123">
    <property type="entry name" value="ABC transporter transmembrane region"/>
    <property type="match status" value="1"/>
</dbReference>
<comment type="caution">
    <text evidence="7">The sequence shown here is derived from an EMBL/GenBank/DDBJ whole genome shotgun (WGS) entry which is preliminary data.</text>
</comment>
<dbReference type="OrthoDB" id="6500128at2759"/>
<dbReference type="Gene3D" id="1.20.1560.10">
    <property type="entry name" value="ABC transporter type 1, transmembrane domain"/>
    <property type="match status" value="1"/>
</dbReference>
<comment type="subcellular location">
    <subcellularLocation>
        <location evidence="1">Membrane</location>
        <topology evidence="1">Multi-pass membrane protein</topology>
    </subcellularLocation>
</comment>
<evidence type="ECO:0000256" key="3">
    <source>
        <dbReference type="ARBA" id="ARBA00022989"/>
    </source>
</evidence>
<feature type="transmembrane region" description="Helical" evidence="5">
    <location>
        <begin position="194"/>
        <end position="215"/>
    </location>
</feature>
<dbReference type="SUPFAM" id="SSF52540">
    <property type="entry name" value="P-loop containing nucleoside triphosphate hydrolases"/>
    <property type="match status" value="1"/>
</dbReference>
<dbReference type="InterPro" id="IPR027417">
    <property type="entry name" value="P-loop_NTPase"/>
</dbReference>
<dbReference type="PROSITE" id="PS50929">
    <property type="entry name" value="ABC_TM1F"/>
    <property type="match status" value="1"/>
</dbReference>
<evidence type="ECO:0000259" key="6">
    <source>
        <dbReference type="PROSITE" id="PS50929"/>
    </source>
</evidence>
<organism evidence="7 8">
    <name type="scientific">Nannochloropsis salina CCMP1776</name>
    <dbReference type="NCBI Taxonomy" id="1027361"/>
    <lineage>
        <taxon>Eukaryota</taxon>
        <taxon>Sar</taxon>
        <taxon>Stramenopiles</taxon>
        <taxon>Ochrophyta</taxon>
        <taxon>Eustigmatophyceae</taxon>
        <taxon>Eustigmatales</taxon>
        <taxon>Monodopsidaceae</taxon>
        <taxon>Microchloropsis</taxon>
        <taxon>Microchloropsis salina</taxon>
    </lineage>
</organism>
<dbReference type="Gene3D" id="3.40.50.300">
    <property type="entry name" value="P-loop containing nucleotide triphosphate hydrolases"/>
    <property type="match status" value="1"/>
</dbReference>
<dbReference type="GO" id="GO:0016887">
    <property type="term" value="F:ATP hydrolysis activity"/>
    <property type="evidence" value="ECO:0007669"/>
    <property type="project" value="InterPro"/>
</dbReference>
<evidence type="ECO:0000256" key="1">
    <source>
        <dbReference type="ARBA" id="ARBA00004141"/>
    </source>
</evidence>
<dbReference type="InterPro" id="IPR039421">
    <property type="entry name" value="Type_1_exporter"/>
</dbReference>
<dbReference type="GO" id="GO:0090374">
    <property type="term" value="P:oligopeptide export from mitochondrion"/>
    <property type="evidence" value="ECO:0007669"/>
    <property type="project" value="TreeGrafter"/>
</dbReference>
<keyword evidence="8" id="KW-1185">Reference proteome</keyword>
<keyword evidence="3 5" id="KW-1133">Transmembrane helix</keyword>
<keyword evidence="4 5" id="KW-0472">Membrane</keyword>
<dbReference type="InterPro" id="IPR036640">
    <property type="entry name" value="ABC1_TM_sf"/>
</dbReference>
<evidence type="ECO:0000313" key="8">
    <source>
        <dbReference type="Proteomes" id="UP000355283"/>
    </source>
</evidence>
<protein>
    <recommendedName>
        <fullName evidence="6">ABC transmembrane type-1 domain-containing protein</fullName>
    </recommendedName>
</protein>
<name>A0A4D9CSC1_9STRA</name>
<keyword evidence="2 5" id="KW-0812">Transmembrane</keyword>
<dbReference type="GO" id="GO:0015421">
    <property type="term" value="F:ABC-type oligopeptide transporter activity"/>
    <property type="evidence" value="ECO:0007669"/>
    <property type="project" value="TreeGrafter"/>
</dbReference>
<evidence type="ECO:0000313" key="7">
    <source>
        <dbReference type="EMBL" id="TFJ82112.1"/>
    </source>
</evidence>
<evidence type="ECO:0000256" key="4">
    <source>
        <dbReference type="ARBA" id="ARBA00023136"/>
    </source>
</evidence>
<feature type="domain" description="ABC transmembrane type-1" evidence="6">
    <location>
        <begin position="45"/>
        <end position="208"/>
    </location>
</feature>